<evidence type="ECO:0000313" key="3">
    <source>
        <dbReference type="Proteomes" id="UP000275356"/>
    </source>
</evidence>
<dbReference type="EMBL" id="RKHQ01000002">
    <property type="protein sequence ID" value="ROR93365.1"/>
    <property type="molecule type" value="Genomic_DNA"/>
</dbReference>
<feature type="region of interest" description="Disordered" evidence="1">
    <location>
        <begin position="1"/>
        <end position="74"/>
    </location>
</feature>
<protein>
    <recommendedName>
        <fullName evidence="4">DUF5302 domain-containing protein</fullName>
    </recommendedName>
</protein>
<dbReference type="Pfam" id="PF17227">
    <property type="entry name" value="DUF5302"/>
    <property type="match status" value="1"/>
</dbReference>
<dbReference type="InterPro" id="IPR035172">
    <property type="entry name" value="DUF5302"/>
</dbReference>
<proteinExistence type="predicted"/>
<evidence type="ECO:0000313" key="2">
    <source>
        <dbReference type="EMBL" id="ROR93365.1"/>
    </source>
</evidence>
<name>A0A3N2D0P8_9MICO</name>
<feature type="compositionally biased region" description="Basic and acidic residues" evidence="1">
    <location>
        <begin position="25"/>
        <end position="39"/>
    </location>
</feature>
<keyword evidence="3" id="KW-1185">Reference proteome</keyword>
<accession>A0A3N2D0P8</accession>
<evidence type="ECO:0008006" key="4">
    <source>
        <dbReference type="Google" id="ProtNLM"/>
    </source>
</evidence>
<dbReference type="RefSeq" id="WP_123740340.1">
    <property type="nucleotide sequence ID" value="NZ_RKHQ01000002.1"/>
</dbReference>
<sequence length="74" mass="7440">MTESSNPETTKPADGEAAESAETPQDAKAKFRAALEAKKARQAGSPDGGRAGGASSAHAHGAAGGQKMFRRKSG</sequence>
<organism evidence="2 3">
    <name type="scientific">Salana multivorans</name>
    <dbReference type="NCBI Taxonomy" id="120377"/>
    <lineage>
        <taxon>Bacteria</taxon>
        <taxon>Bacillati</taxon>
        <taxon>Actinomycetota</taxon>
        <taxon>Actinomycetes</taxon>
        <taxon>Micrococcales</taxon>
        <taxon>Beutenbergiaceae</taxon>
        <taxon>Salana</taxon>
    </lineage>
</organism>
<gene>
    <name evidence="2" type="ORF">EDD28_2777</name>
</gene>
<reference evidence="2 3" key="1">
    <citation type="submission" date="2018-11" db="EMBL/GenBank/DDBJ databases">
        <title>Sequencing the genomes of 1000 actinobacteria strains.</title>
        <authorList>
            <person name="Klenk H.-P."/>
        </authorList>
    </citation>
    <scope>NUCLEOTIDE SEQUENCE [LARGE SCALE GENOMIC DNA]</scope>
    <source>
        <strain evidence="2 3">DSM 13521</strain>
    </source>
</reference>
<evidence type="ECO:0000256" key="1">
    <source>
        <dbReference type="SAM" id="MobiDB-lite"/>
    </source>
</evidence>
<dbReference type="Proteomes" id="UP000275356">
    <property type="component" value="Unassembled WGS sequence"/>
</dbReference>
<comment type="caution">
    <text evidence="2">The sequence shown here is derived from an EMBL/GenBank/DDBJ whole genome shotgun (WGS) entry which is preliminary data.</text>
</comment>
<dbReference type="AlphaFoldDB" id="A0A3N2D0P8"/>